<proteinExistence type="predicted"/>
<dbReference type="EMBL" id="CM000780">
    <property type="protein sequence ID" value="AQK48397.1"/>
    <property type="molecule type" value="Genomic_DNA"/>
</dbReference>
<evidence type="ECO:0000256" key="4">
    <source>
        <dbReference type="ARBA" id="ARBA00023163"/>
    </source>
</evidence>
<dbReference type="STRING" id="4577.A0A1D6PNG7"/>
<dbReference type="GO" id="GO:0005634">
    <property type="term" value="C:nucleus"/>
    <property type="evidence" value="ECO:0007669"/>
    <property type="project" value="UniProtKB-SubCell"/>
</dbReference>
<sequence length="289" mass="31585">MRLSVGVAREFFALQDRLGFDKASKTVNWLLAQSKPAIDRLNRARLGSERQFVAPPNRTRPEQFIAPHGLSKVFGRRRDWAFCKRHDLSARGSNADLIARLDAAIGRAVSAEEEVAGVAARKGCVRQTGGDADETKKVTFVEVGGDVPLKLSRRNSLAAHVPVTRSRRNSLGADVLVRQSSRNSLCAEAQDCELRSQVTCSPVVAKPRGKSVQAGSVEVGAVVPLRRSRRNSLRAAESEEVQVVVFVDRKRKCKNQENDKGVALSAQVGASSRVTRRSSHALSSLKPRE</sequence>
<comment type="subcellular location">
    <subcellularLocation>
        <location evidence="1">Nucleus</location>
    </subcellularLocation>
</comment>
<accession>A0A1D6PNG7</accession>
<dbReference type="GO" id="GO:0003700">
    <property type="term" value="F:DNA-binding transcription factor activity"/>
    <property type="evidence" value="ECO:0007669"/>
    <property type="project" value="InterPro"/>
</dbReference>
<evidence type="ECO:0000256" key="1">
    <source>
        <dbReference type="ARBA" id="ARBA00004123"/>
    </source>
</evidence>
<dbReference type="GO" id="GO:0003677">
    <property type="term" value="F:DNA binding"/>
    <property type="evidence" value="ECO:0007669"/>
    <property type="project" value="UniProtKB-KW"/>
</dbReference>
<dbReference type="InParanoid" id="A0A1D6PNG7"/>
<dbReference type="PANTHER" id="PTHR31072">
    <property type="entry name" value="TRANSCRIPTION FACTOR TCP4-RELATED"/>
    <property type="match status" value="1"/>
</dbReference>
<keyword evidence="5" id="KW-0539">Nucleus</keyword>
<keyword evidence="3" id="KW-0238">DNA-binding</keyword>
<gene>
    <name evidence="6" type="ORF">ZEAMMB73_Zm00001d048674</name>
</gene>
<evidence type="ECO:0000256" key="5">
    <source>
        <dbReference type="ARBA" id="ARBA00023242"/>
    </source>
</evidence>
<keyword evidence="2" id="KW-0805">Transcription regulation</keyword>
<evidence type="ECO:0000313" key="6">
    <source>
        <dbReference type="EMBL" id="AQK48397.1"/>
    </source>
</evidence>
<dbReference type="PROSITE" id="PS51369">
    <property type="entry name" value="TCP"/>
    <property type="match status" value="1"/>
</dbReference>
<dbReference type="AlphaFoldDB" id="A0A1D6PNG7"/>
<dbReference type="InterPro" id="IPR005333">
    <property type="entry name" value="Transcription_factor_TCP"/>
</dbReference>
<protein>
    <submittedName>
        <fullName evidence="6">Uncharacterized protein</fullName>
    </submittedName>
</protein>
<keyword evidence="4" id="KW-0804">Transcription</keyword>
<dbReference type="InterPro" id="IPR017887">
    <property type="entry name" value="TF_TCP_subgr"/>
</dbReference>
<accession>A0A3L6F1L7</accession>
<evidence type="ECO:0000256" key="3">
    <source>
        <dbReference type="ARBA" id="ARBA00023125"/>
    </source>
</evidence>
<name>A0A1D6PNG7_MAIZE</name>
<dbReference type="SMR" id="A0A1D6PNG7"/>
<evidence type="ECO:0000256" key="2">
    <source>
        <dbReference type="ARBA" id="ARBA00023015"/>
    </source>
</evidence>
<reference evidence="6" key="1">
    <citation type="submission" date="2015-12" db="EMBL/GenBank/DDBJ databases">
        <title>Update maize B73 reference genome by single molecule sequencing technologies.</title>
        <authorList>
            <consortium name="Maize Genome Sequencing Project"/>
            <person name="Ware D."/>
        </authorList>
    </citation>
    <scope>NUCLEOTIDE SEQUENCE</scope>
    <source>
        <tissue evidence="6">Seedling</tissue>
    </source>
</reference>
<dbReference type="PANTHER" id="PTHR31072:SF241">
    <property type="entry name" value="OS08G0432300 PROTEIN"/>
    <property type="match status" value="1"/>
</dbReference>
<organism evidence="6">
    <name type="scientific">Zea mays</name>
    <name type="common">Maize</name>
    <dbReference type="NCBI Taxonomy" id="4577"/>
    <lineage>
        <taxon>Eukaryota</taxon>
        <taxon>Viridiplantae</taxon>
        <taxon>Streptophyta</taxon>
        <taxon>Embryophyta</taxon>
        <taxon>Tracheophyta</taxon>
        <taxon>Spermatophyta</taxon>
        <taxon>Magnoliopsida</taxon>
        <taxon>Liliopsida</taxon>
        <taxon>Poales</taxon>
        <taxon>Poaceae</taxon>
        <taxon>PACMAD clade</taxon>
        <taxon>Panicoideae</taxon>
        <taxon>Andropogonodae</taxon>
        <taxon>Andropogoneae</taxon>
        <taxon>Tripsacinae</taxon>
        <taxon>Zea</taxon>
    </lineage>
</organism>
<dbReference type="Pfam" id="PF03634">
    <property type="entry name" value="TCP"/>
    <property type="match status" value="1"/>
</dbReference>